<dbReference type="OrthoDB" id="5370059at2759"/>
<dbReference type="Gene3D" id="2.130.10.30">
    <property type="entry name" value="Regulator of chromosome condensation 1/beta-lactamase-inhibitor protein II"/>
    <property type="match status" value="1"/>
</dbReference>
<protein>
    <submittedName>
        <fullName evidence="1">Predicted protein</fullName>
    </submittedName>
</protein>
<dbReference type="AlphaFoldDB" id="D2V0L1"/>
<dbReference type="EMBL" id="GG738847">
    <property type="protein sequence ID" value="EFC49740.1"/>
    <property type="molecule type" value="Genomic_DNA"/>
</dbReference>
<dbReference type="KEGG" id="ngr:NAEGRDRAFT_56723"/>
<dbReference type="GeneID" id="8855426"/>
<evidence type="ECO:0000313" key="1">
    <source>
        <dbReference type="EMBL" id="EFC49740.1"/>
    </source>
</evidence>
<reference evidence="1 2" key="1">
    <citation type="journal article" date="2010" name="Cell">
        <title>The genome of Naegleria gruberi illuminates early eukaryotic versatility.</title>
        <authorList>
            <person name="Fritz-Laylin L.K."/>
            <person name="Prochnik S.E."/>
            <person name="Ginger M.L."/>
            <person name="Dacks J.B."/>
            <person name="Carpenter M.L."/>
            <person name="Field M.C."/>
            <person name="Kuo A."/>
            <person name="Paredez A."/>
            <person name="Chapman J."/>
            <person name="Pham J."/>
            <person name="Shu S."/>
            <person name="Neupane R."/>
            <person name="Cipriano M."/>
            <person name="Mancuso J."/>
            <person name="Tu H."/>
            <person name="Salamov A."/>
            <person name="Lindquist E."/>
            <person name="Shapiro H."/>
            <person name="Lucas S."/>
            <person name="Grigoriev I.V."/>
            <person name="Cande W.Z."/>
            <person name="Fulton C."/>
            <person name="Rokhsar D.S."/>
            <person name="Dawson S.C."/>
        </authorList>
    </citation>
    <scope>NUCLEOTIDE SEQUENCE [LARGE SCALE GENOMIC DNA]</scope>
    <source>
        <strain evidence="1 2">NEG-M</strain>
    </source>
</reference>
<gene>
    <name evidence="1" type="ORF">NAEGRDRAFT_56723</name>
</gene>
<organism evidence="2">
    <name type="scientific">Naegleria gruberi</name>
    <name type="common">Amoeba</name>
    <dbReference type="NCBI Taxonomy" id="5762"/>
    <lineage>
        <taxon>Eukaryota</taxon>
        <taxon>Discoba</taxon>
        <taxon>Heterolobosea</taxon>
        <taxon>Tetramitia</taxon>
        <taxon>Eutetramitia</taxon>
        <taxon>Vahlkampfiidae</taxon>
        <taxon>Naegleria</taxon>
    </lineage>
</organism>
<accession>D2V0L1</accession>
<dbReference type="SUPFAM" id="SSF50985">
    <property type="entry name" value="RCC1/BLIP-II"/>
    <property type="match status" value="1"/>
</dbReference>
<sequence>MMNTIPLLILGIQTTPVYVPHSDFMPSPLHPNINTTTIDRSVRSVSCGGTFFVVRLWDSIGNQALNNAAAEELYIKFSTPKTTQSPYFKSLNYVVMNDAFRNVNGGGDTSVDVLNNDSNPFYQLDYRLAIEELKLGNCYQVENVFCNQVFIILQMRNKLILAIESSSGTLHKSKKFMDDSSLGIKEIVSGPLALHILVRGTDNMVYYFRADASSFSEDPKLHLDLTERKYVMSALSGRSTFVVYETQDRKHQILCHGDDQFRTQNGQVSNDKFTELKTPFQGERINQIKCGYFHTGVLLENGDVYMCGYNTYSQCGSHGPDQYFQKINFPSFPLRPYLTSDSPVYEGNSTSQHKFQPNRIICSSIATTFINDHGFIIVGDSANSSSKKYIFADDGVNIVNCIYHAFGKEEMLNNYETNSVECGGWHFVVYNKKLMDSKCLKYFNENLKKIVSTDENCFSDLIVKY</sequence>
<dbReference type="Proteomes" id="UP000006671">
    <property type="component" value="Unassembled WGS sequence"/>
</dbReference>
<name>D2V0L1_NAEGR</name>
<dbReference type="RefSeq" id="XP_002682484.1">
    <property type="nucleotide sequence ID" value="XM_002682438.1"/>
</dbReference>
<keyword evidence="2" id="KW-1185">Reference proteome</keyword>
<dbReference type="InParanoid" id="D2V0L1"/>
<dbReference type="InterPro" id="IPR009091">
    <property type="entry name" value="RCC1/BLIP-II"/>
</dbReference>
<proteinExistence type="predicted"/>
<dbReference type="VEuPathDB" id="AmoebaDB:NAEGRDRAFT_56723"/>
<dbReference type="Pfam" id="PF13540">
    <property type="entry name" value="RCC1_2"/>
    <property type="match status" value="1"/>
</dbReference>
<evidence type="ECO:0000313" key="2">
    <source>
        <dbReference type="Proteomes" id="UP000006671"/>
    </source>
</evidence>